<evidence type="ECO:0000313" key="2">
    <source>
        <dbReference type="Proteomes" id="UP000239724"/>
    </source>
</evidence>
<accession>A0A2S6NMM1</accession>
<sequence>MTSKTHDAEDIFAVQELYHANGWTDGLPIVPPTRDAVAACLDWAMTPPEQLIGVEPVRAQAVTAEKLAINAVMAGCLPMHFPVVLTAFEAMLDERFLLHGATASTGGCAVFVVLNGPIRREIGASGGFNALGNASRATAVIGRALRLALINILDVRPGQIDRSTLGHPGKVTYCVAEDEEDSTWLPLAQARGVPPGAAAVTVMAAGAPRQIMNEWTTEPREILETFAAEMRANLRHYSLHAGNYAIVVPKQLREHLQRAGWSKADVADFIHERARIPRREWADVGKGAVVRDRGDSIYPALESPGHLLVVAAGGPAGGFGAVIPPWLGHKSQAVTRAIGACVDCAP</sequence>
<reference evidence="1 2" key="1">
    <citation type="journal article" date="2018" name="Arch. Microbiol.">
        <title>New insights into the metabolic potential of the phototrophic purple bacterium Rhodopila globiformis DSM 161(T) from its draft genome sequence and evidence for a vanadium-dependent nitrogenase.</title>
        <authorList>
            <person name="Imhoff J.F."/>
            <person name="Rahn T."/>
            <person name="Kunzel S."/>
            <person name="Neulinger S.C."/>
        </authorList>
    </citation>
    <scope>NUCLEOTIDE SEQUENCE [LARGE SCALE GENOMIC DNA]</scope>
    <source>
        <strain evidence="1 2">DSM 161</strain>
    </source>
</reference>
<comment type="caution">
    <text evidence="1">The sequence shown here is derived from an EMBL/GenBank/DDBJ whole genome shotgun (WGS) entry which is preliminary data.</text>
</comment>
<organism evidence="1 2">
    <name type="scientific">Rhodopila globiformis</name>
    <name type="common">Rhodopseudomonas globiformis</name>
    <dbReference type="NCBI Taxonomy" id="1071"/>
    <lineage>
        <taxon>Bacteria</taxon>
        <taxon>Pseudomonadati</taxon>
        <taxon>Pseudomonadota</taxon>
        <taxon>Alphaproteobacteria</taxon>
        <taxon>Acetobacterales</taxon>
        <taxon>Acetobacteraceae</taxon>
        <taxon>Rhodopila</taxon>
    </lineage>
</organism>
<evidence type="ECO:0008006" key="3">
    <source>
        <dbReference type="Google" id="ProtNLM"/>
    </source>
</evidence>
<dbReference type="EMBL" id="NHRY01000048">
    <property type="protein sequence ID" value="PPQ37441.1"/>
    <property type="molecule type" value="Genomic_DNA"/>
</dbReference>
<dbReference type="OrthoDB" id="5240640at2"/>
<protein>
    <recommendedName>
        <fullName evidence="3">Thioredoxin</fullName>
    </recommendedName>
</protein>
<keyword evidence="2" id="KW-1185">Reference proteome</keyword>
<evidence type="ECO:0000313" key="1">
    <source>
        <dbReference type="EMBL" id="PPQ37441.1"/>
    </source>
</evidence>
<dbReference type="AlphaFoldDB" id="A0A2S6NMM1"/>
<gene>
    <name evidence="1" type="ORF">CCS01_03535</name>
</gene>
<name>A0A2S6NMM1_RHOGL</name>
<dbReference type="Proteomes" id="UP000239724">
    <property type="component" value="Unassembled WGS sequence"/>
</dbReference>
<proteinExistence type="predicted"/>